<reference evidence="2 3" key="1">
    <citation type="journal article" date="2018" name="Nat. Biotechnol.">
        <title>A standardized bacterial taxonomy based on genome phylogeny substantially revises the tree of life.</title>
        <authorList>
            <person name="Parks D.H."/>
            <person name="Chuvochina M."/>
            <person name="Waite D.W."/>
            <person name="Rinke C."/>
            <person name="Skarshewski A."/>
            <person name="Chaumeil P.A."/>
            <person name="Hugenholtz P."/>
        </authorList>
    </citation>
    <scope>NUCLEOTIDE SEQUENCE [LARGE SCALE GENOMIC DNA]</scope>
    <source>
        <strain evidence="2">UBA9958</strain>
    </source>
</reference>
<feature type="non-terminal residue" evidence="2">
    <location>
        <position position="1"/>
    </location>
</feature>
<accession>A0A351R882</accession>
<feature type="transmembrane region" description="Helical" evidence="1">
    <location>
        <begin position="25"/>
        <end position="44"/>
    </location>
</feature>
<proteinExistence type="predicted"/>
<evidence type="ECO:0000256" key="1">
    <source>
        <dbReference type="SAM" id="Phobius"/>
    </source>
</evidence>
<evidence type="ECO:0000313" key="2">
    <source>
        <dbReference type="EMBL" id="HBA08253.1"/>
    </source>
</evidence>
<keyword evidence="1" id="KW-0472">Membrane</keyword>
<dbReference type="EMBL" id="DNAA01000021">
    <property type="protein sequence ID" value="HBA08253.1"/>
    <property type="molecule type" value="Genomic_DNA"/>
</dbReference>
<sequence>YIGQIGWLIYVRYILRTFWSIFRKLYVVIFALLLFPVGWSAGLYMAKLTENNKWGYGFGFVLGIIFLASPFIVNWVRTIHSKPNQPFKRDA</sequence>
<dbReference type="Proteomes" id="UP000264313">
    <property type="component" value="Unassembled WGS sequence"/>
</dbReference>
<dbReference type="AlphaFoldDB" id="A0A351R882"/>
<feature type="transmembrane region" description="Helical" evidence="1">
    <location>
        <begin position="56"/>
        <end position="76"/>
    </location>
</feature>
<gene>
    <name evidence="2" type="ORF">DCW48_00765</name>
</gene>
<name>A0A351R882_9PROT</name>
<evidence type="ECO:0000313" key="3">
    <source>
        <dbReference type="Proteomes" id="UP000264313"/>
    </source>
</evidence>
<keyword evidence="1" id="KW-0812">Transmembrane</keyword>
<protein>
    <submittedName>
        <fullName evidence="2">Uncharacterized protein</fullName>
    </submittedName>
</protein>
<organism evidence="2 3">
    <name type="scientific">Methylotenera mobilis</name>
    <dbReference type="NCBI Taxonomy" id="359408"/>
    <lineage>
        <taxon>Bacteria</taxon>
        <taxon>Pseudomonadati</taxon>
        <taxon>Pseudomonadota</taxon>
        <taxon>Betaproteobacteria</taxon>
        <taxon>Nitrosomonadales</taxon>
        <taxon>Methylophilaceae</taxon>
        <taxon>Methylotenera</taxon>
    </lineage>
</organism>
<comment type="caution">
    <text evidence="2">The sequence shown here is derived from an EMBL/GenBank/DDBJ whole genome shotgun (WGS) entry which is preliminary data.</text>
</comment>
<keyword evidence="1" id="KW-1133">Transmembrane helix</keyword>